<dbReference type="Gene3D" id="3.40.50.450">
    <property type="match status" value="1"/>
</dbReference>
<evidence type="ECO:0000313" key="2">
    <source>
        <dbReference type="Proteomes" id="UP001499988"/>
    </source>
</evidence>
<reference evidence="2" key="1">
    <citation type="journal article" date="2019" name="Int. J. Syst. Evol. Microbiol.">
        <title>The Global Catalogue of Microorganisms (GCM) 10K type strain sequencing project: providing services to taxonomists for standard genome sequencing and annotation.</title>
        <authorList>
            <consortium name="The Broad Institute Genomics Platform"/>
            <consortium name="The Broad Institute Genome Sequencing Center for Infectious Disease"/>
            <person name="Wu L."/>
            <person name="Ma J."/>
        </authorList>
    </citation>
    <scope>NUCLEOTIDE SEQUENCE [LARGE SCALE GENOMIC DNA]</scope>
    <source>
        <strain evidence="2">JCM 18401</strain>
    </source>
</reference>
<dbReference type="Proteomes" id="UP001499988">
    <property type="component" value="Unassembled WGS sequence"/>
</dbReference>
<accession>A0ABP9ENM9</accession>
<dbReference type="RefSeq" id="WP_345334497.1">
    <property type="nucleotide sequence ID" value="NZ_BAABJZ010000016.1"/>
</dbReference>
<dbReference type="EMBL" id="BAABJZ010000016">
    <property type="protein sequence ID" value="GAA4879944.1"/>
    <property type="molecule type" value="Genomic_DNA"/>
</dbReference>
<gene>
    <name evidence="1" type="ORF">GCM10023333_12570</name>
</gene>
<protein>
    <submittedName>
        <fullName evidence="1">Uncharacterized protein</fullName>
    </submittedName>
</protein>
<sequence>MNVNEFFVRSKEPKCGTAFVLMPFNKEMLPVYEHGIKPLVDSMGLICKRADDLYTSQSILADIWDEIQEAELIIADLTGKNPNVMYELGLCHVLWKKVILLSQGPDDIPFDLKQWRVIFYDFTFAGSARLKEELERAIVAIRQEESIEANLIALPSSPCIQENKKSIENEESANSTEGEDSWLFGTISNWNTERETGFIQAGEKSYYFKKSYCFNSTWDCKPGDRVSFKPLPPLGDTKNERANFIFIEGQVIKGSVINVTSGYSFIEIASSDGVKHNLFVLSGGQNLSAGIDVKVNISNNVKGPIGIDATVITELAEQT</sequence>
<organism evidence="1 2">
    <name type="scientific">Ferrimonas pelagia</name>
    <dbReference type="NCBI Taxonomy" id="1177826"/>
    <lineage>
        <taxon>Bacteria</taxon>
        <taxon>Pseudomonadati</taxon>
        <taxon>Pseudomonadota</taxon>
        <taxon>Gammaproteobacteria</taxon>
        <taxon>Alteromonadales</taxon>
        <taxon>Ferrimonadaceae</taxon>
        <taxon>Ferrimonas</taxon>
    </lineage>
</organism>
<proteinExistence type="predicted"/>
<evidence type="ECO:0000313" key="1">
    <source>
        <dbReference type="EMBL" id="GAA4879944.1"/>
    </source>
</evidence>
<keyword evidence="2" id="KW-1185">Reference proteome</keyword>
<comment type="caution">
    <text evidence="1">The sequence shown here is derived from an EMBL/GenBank/DDBJ whole genome shotgun (WGS) entry which is preliminary data.</text>
</comment>
<name>A0ABP9ENM9_9GAMM</name>